<feature type="transmembrane region" description="Helical" evidence="1">
    <location>
        <begin position="87"/>
        <end position="109"/>
    </location>
</feature>
<feature type="transmembrane region" description="Helical" evidence="1">
    <location>
        <begin position="129"/>
        <end position="150"/>
    </location>
</feature>
<feature type="transmembrane region" description="Helical" evidence="1">
    <location>
        <begin position="57"/>
        <end position="75"/>
    </location>
</feature>
<evidence type="ECO:0000313" key="3">
    <source>
        <dbReference type="Proteomes" id="UP000005104"/>
    </source>
</evidence>
<keyword evidence="1" id="KW-1133">Transmembrane helix</keyword>
<dbReference type="EMBL" id="CM001441">
    <property type="protein sequence ID" value="EHQ91677.1"/>
    <property type="molecule type" value="Genomic_DNA"/>
</dbReference>
<dbReference type="AlphaFoldDB" id="H5XYX1"/>
<evidence type="ECO:0000313" key="2">
    <source>
        <dbReference type="EMBL" id="EHQ91677.1"/>
    </source>
</evidence>
<sequence>MIGNGMKWLRTLHIISASVWFGATVCIGVLAVIIFFNLGESDFLKAAPLIPNLYQKIILPIAIFTMIQGLVYGFFTRWGFFKYGWVLLKWIFTFLLIPCIGVGTIGQLFSVIDKVNTSGFNGGFSDGGLVLLFISLQILTMLIMIGISVFKPKSNYTTKQNSKTA</sequence>
<reference evidence="2 3" key="1">
    <citation type="submission" date="2011-11" db="EMBL/GenBank/DDBJ databases">
        <title>The Noncontiguous Finished genome of Desulfosporosinus youngiae DSM 17734.</title>
        <authorList>
            <consortium name="US DOE Joint Genome Institute (JGI-PGF)"/>
            <person name="Lucas S."/>
            <person name="Han J."/>
            <person name="Lapidus A."/>
            <person name="Cheng J.-F."/>
            <person name="Goodwin L."/>
            <person name="Pitluck S."/>
            <person name="Peters L."/>
            <person name="Ovchinnikova G."/>
            <person name="Lu M."/>
            <person name="Land M.L."/>
            <person name="Hauser L."/>
            <person name="Pester M."/>
            <person name="Spring S."/>
            <person name="Ollivier B."/>
            <person name="Rattei T."/>
            <person name="Klenk H.-P."/>
            <person name="Wagner M."/>
            <person name="Loy A."/>
            <person name="Woyke T.J."/>
        </authorList>
    </citation>
    <scope>NUCLEOTIDE SEQUENCE [LARGE SCALE GENOMIC DNA]</scope>
    <source>
        <strain evidence="2 3">DSM 17734</strain>
    </source>
</reference>
<organism evidence="2 3">
    <name type="scientific">Desulfosporosinus youngiae DSM 17734</name>
    <dbReference type="NCBI Taxonomy" id="768710"/>
    <lineage>
        <taxon>Bacteria</taxon>
        <taxon>Bacillati</taxon>
        <taxon>Bacillota</taxon>
        <taxon>Clostridia</taxon>
        <taxon>Eubacteriales</taxon>
        <taxon>Desulfitobacteriaceae</taxon>
        <taxon>Desulfosporosinus</taxon>
    </lineage>
</organism>
<evidence type="ECO:0008006" key="4">
    <source>
        <dbReference type="Google" id="ProtNLM"/>
    </source>
</evidence>
<keyword evidence="1" id="KW-0472">Membrane</keyword>
<feature type="transmembrane region" description="Helical" evidence="1">
    <location>
        <begin position="12"/>
        <end position="37"/>
    </location>
</feature>
<accession>H5XYX1</accession>
<dbReference type="Proteomes" id="UP000005104">
    <property type="component" value="Chromosome"/>
</dbReference>
<keyword evidence="1" id="KW-0812">Transmembrane</keyword>
<dbReference type="OrthoDB" id="156858at2"/>
<gene>
    <name evidence="2" type="ORF">DesyoDRAFT_4730</name>
</gene>
<dbReference type="STRING" id="768710.DesyoDRAFT_4730"/>
<name>H5XYX1_9FIRM</name>
<proteinExistence type="predicted"/>
<protein>
    <recommendedName>
        <fullName evidence="4">DUF2269 domain-containing protein</fullName>
    </recommendedName>
</protein>
<evidence type="ECO:0000256" key="1">
    <source>
        <dbReference type="SAM" id="Phobius"/>
    </source>
</evidence>
<dbReference type="HOGENOM" id="CLU_114403_1_0_9"/>
<keyword evidence="3" id="KW-1185">Reference proteome</keyword>
<dbReference type="RefSeq" id="WP_007786713.1">
    <property type="nucleotide sequence ID" value="NZ_CM001441.1"/>
</dbReference>